<accession>A0A3N0CAL9</accession>
<evidence type="ECO:0000313" key="2">
    <source>
        <dbReference type="EMBL" id="RNL60522.1"/>
    </source>
</evidence>
<dbReference type="OrthoDB" id="9810847at2"/>
<gene>
    <name evidence="2" type="ORF">EFK50_19570</name>
</gene>
<dbReference type="AlphaFoldDB" id="A0A3N0CAL9"/>
<keyword evidence="3" id="KW-1185">Reference proteome</keyword>
<keyword evidence="1" id="KW-0812">Transmembrane</keyword>
<organism evidence="2 3">
    <name type="scientific">Nocardioides marmoriginsengisoli</name>
    <dbReference type="NCBI Taxonomy" id="661483"/>
    <lineage>
        <taxon>Bacteria</taxon>
        <taxon>Bacillati</taxon>
        <taxon>Actinomycetota</taxon>
        <taxon>Actinomycetes</taxon>
        <taxon>Propionibacteriales</taxon>
        <taxon>Nocardioidaceae</taxon>
        <taxon>Nocardioides</taxon>
    </lineage>
</organism>
<dbReference type="InterPro" id="IPR007165">
    <property type="entry name" value="Phage_holin_4_2"/>
</dbReference>
<protein>
    <submittedName>
        <fullName evidence="2">Phage holin family protein</fullName>
    </submittedName>
</protein>
<reference evidence="2 3" key="1">
    <citation type="submission" date="2018-11" db="EMBL/GenBank/DDBJ databases">
        <authorList>
            <person name="Li F."/>
        </authorList>
    </citation>
    <scope>NUCLEOTIDE SEQUENCE [LARGE SCALE GENOMIC DNA]</scope>
    <source>
        <strain evidence="2 3">Gsoil 097</strain>
    </source>
</reference>
<feature type="transmembrane region" description="Helical" evidence="1">
    <location>
        <begin position="103"/>
        <end position="121"/>
    </location>
</feature>
<dbReference type="PANTHER" id="PTHR37309">
    <property type="entry name" value="SLR0284 PROTEIN"/>
    <property type="match status" value="1"/>
</dbReference>
<feature type="transmembrane region" description="Helical" evidence="1">
    <location>
        <begin position="64"/>
        <end position="83"/>
    </location>
</feature>
<dbReference type="RefSeq" id="WP_123229274.1">
    <property type="nucleotide sequence ID" value="NZ_RJSE01000009.1"/>
</dbReference>
<keyword evidence="1" id="KW-0472">Membrane</keyword>
<feature type="transmembrane region" description="Helical" evidence="1">
    <location>
        <begin position="36"/>
        <end position="57"/>
    </location>
</feature>
<comment type="caution">
    <text evidence="2">The sequence shown here is derived from an EMBL/GenBank/DDBJ whole genome shotgun (WGS) entry which is preliminary data.</text>
</comment>
<keyword evidence="1" id="KW-1133">Transmembrane helix</keyword>
<dbReference type="Proteomes" id="UP000267128">
    <property type="component" value="Unassembled WGS sequence"/>
</dbReference>
<sequence>MKFVIWLVINALGVGAAVWLLDDITLPGDTTTSDRLLTLVIVGAIFGVITSVVRPIVNFLSLPLIILSLGLMLFVTNGLMLLLTSKVADTFNLNFHVEGFWTAVWGAIVISIASMIATAILPDGK</sequence>
<evidence type="ECO:0000313" key="3">
    <source>
        <dbReference type="Proteomes" id="UP000267128"/>
    </source>
</evidence>
<name>A0A3N0CAL9_9ACTN</name>
<dbReference type="EMBL" id="RJSE01000009">
    <property type="protein sequence ID" value="RNL60522.1"/>
    <property type="molecule type" value="Genomic_DNA"/>
</dbReference>
<dbReference type="Pfam" id="PF04020">
    <property type="entry name" value="Phage_holin_4_2"/>
    <property type="match status" value="1"/>
</dbReference>
<proteinExistence type="predicted"/>
<evidence type="ECO:0000256" key="1">
    <source>
        <dbReference type="SAM" id="Phobius"/>
    </source>
</evidence>
<dbReference type="PANTHER" id="PTHR37309:SF1">
    <property type="entry name" value="SLR0284 PROTEIN"/>
    <property type="match status" value="1"/>
</dbReference>